<evidence type="ECO:0008006" key="5">
    <source>
        <dbReference type="Google" id="ProtNLM"/>
    </source>
</evidence>
<evidence type="ECO:0000313" key="3">
    <source>
        <dbReference type="EMBL" id="EHN60285.1"/>
    </source>
</evidence>
<feature type="domain" description="DUF4143" evidence="2">
    <location>
        <begin position="200"/>
        <end position="348"/>
    </location>
</feature>
<name>A0AB72Z5T8_LISIO</name>
<dbReference type="AlphaFoldDB" id="A0AB72Z5T8"/>
<keyword evidence="4" id="KW-1185">Reference proteome</keyword>
<dbReference type="Pfam" id="PF13635">
    <property type="entry name" value="DUF4143"/>
    <property type="match status" value="1"/>
</dbReference>
<evidence type="ECO:0000259" key="1">
    <source>
        <dbReference type="Pfam" id="PF13173"/>
    </source>
</evidence>
<sequence length="400" mass="46293">MFKRPNYLKQLIQFKDSDFIKVITGVRRSGKSVLLMLYKEYLLKEGIPENHIIHINFESFEYQTITTEEKFRQKLDELLPKDDKKVYLLFDEIQMVEGWQRVVNGIRVSFNSDIIITGSNANMLSGEIATLLSGRYIEIPIYPFSFSEFLHVKGIEADSRKVDSAYNEYEKYGGFPSVVIAEESIKDTILSGIFDTIVLNDVALRAGVKDATALKSIIRFLADNVGQLVNASKIVNTLKSEGVDTTVHTVNRYLDLLENGYLFYRAKQYDIRGREYLRTNGKYFIIDTGLRRNAVGRKDGNYSNRLENIVYIELLRRGYTVDVGKLDSKEIDFVARKLDETLYIQVAYEFPNNRHETDNLLNIKDNYKKIVVTGRYYETTQIDGIPIIYIVDWLLSEEFK</sequence>
<dbReference type="InterPro" id="IPR041682">
    <property type="entry name" value="AAA_14"/>
</dbReference>
<dbReference type="PANTHER" id="PTHR33295:SF20">
    <property type="entry name" value="ATPASE"/>
    <property type="match status" value="1"/>
</dbReference>
<evidence type="ECO:0000313" key="4">
    <source>
        <dbReference type="Proteomes" id="UP000003597"/>
    </source>
</evidence>
<dbReference type="GeneID" id="93233589"/>
<protein>
    <recommendedName>
        <fullName evidence="5">ATP-binding protein</fullName>
    </recommendedName>
</protein>
<dbReference type="InterPro" id="IPR025420">
    <property type="entry name" value="DUF4143"/>
</dbReference>
<feature type="domain" description="AAA" evidence="1">
    <location>
        <begin position="20"/>
        <end position="150"/>
    </location>
</feature>
<dbReference type="Proteomes" id="UP000003597">
    <property type="component" value="Unassembled WGS sequence"/>
</dbReference>
<proteinExistence type="predicted"/>
<dbReference type="InterPro" id="IPR027417">
    <property type="entry name" value="P-loop_NTPase"/>
</dbReference>
<gene>
    <name evidence="3" type="ORF">HMPREF0557_02616</name>
</gene>
<dbReference type="SUPFAM" id="SSF52540">
    <property type="entry name" value="P-loop containing nucleoside triphosphate hydrolases"/>
    <property type="match status" value="1"/>
</dbReference>
<dbReference type="EMBL" id="AGCN01000041">
    <property type="protein sequence ID" value="EHN60285.1"/>
    <property type="molecule type" value="Genomic_DNA"/>
</dbReference>
<dbReference type="Pfam" id="PF13173">
    <property type="entry name" value="AAA_14"/>
    <property type="match status" value="1"/>
</dbReference>
<dbReference type="PANTHER" id="PTHR33295">
    <property type="entry name" value="ATPASE"/>
    <property type="match status" value="1"/>
</dbReference>
<dbReference type="RefSeq" id="WP_003772593.1">
    <property type="nucleotide sequence ID" value="NZ_JH556650.1"/>
</dbReference>
<organism evidence="3 4">
    <name type="scientific">Listeria innocua ATCC 33091</name>
    <dbReference type="NCBI Taxonomy" id="1002366"/>
    <lineage>
        <taxon>Bacteria</taxon>
        <taxon>Bacillati</taxon>
        <taxon>Bacillota</taxon>
        <taxon>Bacilli</taxon>
        <taxon>Bacillales</taxon>
        <taxon>Listeriaceae</taxon>
        <taxon>Listeria</taxon>
    </lineage>
</organism>
<reference evidence="3 4" key="1">
    <citation type="submission" date="2011-08" db="EMBL/GenBank/DDBJ databases">
        <authorList>
            <person name="Weinstock G."/>
            <person name="Sodergren E."/>
            <person name="Clifton S."/>
            <person name="Fulton L."/>
            <person name="Fulton B."/>
            <person name="Courtney L."/>
            <person name="Fronick C."/>
            <person name="Harrison M."/>
            <person name="Strong C."/>
            <person name="Farmer C."/>
            <person name="Delahaunty K."/>
            <person name="Markovic C."/>
            <person name="Hall O."/>
            <person name="Minx P."/>
            <person name="Tomlinson C."/>
            <person name="Mitreva M."/>
            <person name="Hou S."/>
            <person name="Chen J."/>
            <person name="Wollam A."/>
            <person name="Pepin K.H."/>
            <person name="Johnson M."/>
            <person name="Bhonagiri V."/>
            <person name="Zhang X."/>
            <person name="Suruliraj S."/>
            <person name="Warren W."/>
            <person name="Chinwalla A."/>
            <person name="Mardis E.R."/>
            <person name="Wilson R.K."/>
        </authorList>
    </citation>
    <scope>NUCLEOTIDE SEQUENCE [LARGE SCALE GENOMIC DNA]</scope>
    <source>
        <strain evidence="3 4">ATCC 33091</strain>
    </source>
</reference>
<comment type="caution">
    <text evidence="3">The sequence shown here is derived from an EMBL/GenBank/DDBJ whole genome shotgun (WGS) entry which is preliminary data.</text>
</comment>
<accession>A0AB72Z5T8</accession>
<evidence type="ECO:0000259" key="2">
    <source>
        <dbReference type="Pfam" id="PF13635"/>
    </source>
</evidence>